<proteinExistence type="predicted"/>
<organism evidence="1 2">
    <name type="scientific">Sphaerulina musiva (strain SO2202)</name>
    <name type="common">Poplar stem canker fungus</name>
    <name type="synonym">Septoria musiva</name>
    <dbReference type="NCBI Taxonomy" id="692275"/>
    <lineage>
        <taxon>Eukaryota</taxon>
        <taxon>Fungi</taxon>
        <taxon>Dikarya</taxon>
        <taxon>Ascomycota</taxon>
        <taxon>Pezizomycotina</taxon>
        <taxon>Dothideomycetes</taxon>
        <taxon>Dothideomycetidae</taxon>
        <taxon>Mycosphaerellales</taxon>
        <taxon>Mycosphaerellaceae</taxon>
        <taxon>Sphaerulina</taxon>
    </lineage>
</organism>
<dbReference type="AlphaFoldDB" id="M3DA85"/>
<reference evidence="1 2" key="1">
    <citation type="journal article" date="2012" name="PLoS Pathog.">
        <title>Diverse lifestyles and strategies of plant pathogenesis encoded in the genomes of eighteen Dothideomycetes fungi.</title>
        <authorList>
            <person name="Ohm R.A."/>
            <person name="Feau N."/>
            <person name="Henrissat B."/>
            <person name="Schoch C.L."/>
            <person name="Horwitz B.A."/>
            <person name="Barry K.W."/>
            <person name="Condon B.J."/>
            <person name="Copeland A.C."/>
            <person name="Dhillon B."/>
            <person name="Glaser F."/>
            <person name="Hesse C.N."/>
            <person name="Kosti I."/>
            <person name="LaButti K."/>
            <person name="Lindquist E.A."/>
            <person name="Lucas S."/>
            <person name="Salamov A.A."/>
            <person name="Bradshaw R.E."/>
            <person name="Ciuffetti L."/>
            <person name="Hamelin R.C."/>
            <person name="Kema G.H.J."/>
            <person name="Lawrence C."/>
            <person name="Scott J.A."/>
            <person name="Spatafora J.W."/>
            <person name="Turgeon B.G."/>
            <person name="de Wit P.J.G.M."/>
            <person name="Zhong S."/>
            <person name="Goodwin S.B."/>
            <person name="Grigoriev I.V."/>
        </authorList>
    </citation>
    <scope>NUCLEOTIDE SEQUENCE [LARGE SCALE GENOMIC DNA]</scope>
    <source>
        <strain evidence="1 2">SO2202</strain>
    </source>
</reference>
<protein>
    <submittedName>
        <fullName evidence="1">Uncharacterized protein</fullName>
    </submittedName>
</protein>
<dbReference type="OMA" id="LCICETI"/>
<evidence type="ECO:0000313" key="2">
    <source>
        <dbReference type="Proteomes" id="UP000016931"/>
    </source>
</evidence>
<accession>M3DA85</accession>
<dbReference type="eggNOG" id="ENOG502RP4S">
    <property type="taxonomic scope" value="Eukaryota"/>
</dbReference>
<dbReference type="HOGENOM" id="CLU_1005320_0_0_1"/>
<keyword evidence="2" id="KW-1185">Reference proteome</keyword>
<dbReference type="RefSeq" id="XP_016763121.1">
    <property type="nucleotide sequence ID" value="XM_016904017.1"/>
</dbReference>
<name>M3DA85_SPHMS</name>
<sequence length="277" mass="30703">MQQQQQQQQQHISSPVFRTDIASADMSEAAPSSQACSCPILDPCILETLALLQGSLGLLRELSQQQHNEDAQLSALLAQPCRLKMTIMDLLPLSEECEGTERALSTLLLRRDTYRSTPATPDLCSYVRCRLDDLLLDPVDALAPMQHCLSVLLNILDFDTLEFRAHLRRMKTLSNDNDNTNDIDLMCRAYDHLAKSTPKVFRSQFGEKLNMLEAAVEGLADQIALADDVDADNDDDFETWASSSHGEIVETTAVASTKRFSCTVAKLITIPRSTACV</sequence>
<evidence type="ECO:0000313" key="1">
    <source>
        <dbReference type="EMBL" id="EMF15000.1"/>
    </source>
</evidence>
<dbReference type="GeneID" id="27901154"/>
<gene>
    <name evidence="1" type="ORF">SEPMUDRAFT_146998</name>
</gene>
<dbReference type="Proteomes" id="UP000016931">
    <property type="component" value="Unassembled WGS sequence"/>
</dbReference>
<dbReference type="EMBL" id="KB456261">
    <property type="protein sequence ID" value="EMF15000.1"/>
    <property type="molecule type" value="Genomic_DNA"/>
</dbReference>
<dbReference type="OrthoDB" id="3640849at2759"/>